<proteinExistence type="predicted"/>
<keyword evidence="1 5" id="KW-0489">Methyltransferase</keyword>
<dbReference type="RefSeq" id="WP_282704598.1">
    <property type="nucleotide sequence ID" value="NZ_JAAGKO020000020.1"/>
</dbReference>
<dbReference type="Proteomes" id="UP001156398">
    <property type="component" value="Unassembled WGS sequence"/>
</dbReference>
<dbReference type="GO" id="GO:0032259">
    <property type="term" value="P:methylation"/>
    <property type="evidence" value="ECO:0007669"/>
    <property type="project" value="UniProtKB-KW"/>
</dbReference>
<dbReference type="Pfam" id="PF01555">
    <property type="entry name" value="N6_N4_Mtase"/>
    <property type="match status" value="1"/>
</dbReference>
<feature type="region of interest" description="Disordered" evidence="3">
    <location>
        <begin position="1"/>
        <end position="20"/>
    </location>
</feature>
<accession>A0ABT6W2X7</accession>
<dbReference type="InterPro" id="IPR002941">
    <property type="entry name" value="DNA_methylase_N4/N6"/>
</dbReference>
<keyword evidence="2" id="KW-0808">Transferase</keyword>
<dbReference type="EMBL" id="JAAGKO020000020">
    <property type="protein sequence ID" value="MDI5964038.1"/>
    <property type="molecule type" value="Genomic_DNA"/>
</dbReference>
<reference evidence="5 6" key="1">
    <citation type="submission" date="2023-05" db="EMBL/GenBank/DDBJ databases">
        <title>Streptantibioticus silvisoli sp. nov., acidotolerant actinomycetes 1 from pine litter.</title>
        <authorList>
            <person name="Swiecimska M."/>
            <person name="Golinska P."/>
            <person name="Sangal V."/>
            <person name="Wachnowicz B."/>
            <person name="Goodfellow M."/>
        </authorList>
    </citation>
    <scope>NUCLEOTIDE SEQUENCE [LARGE SCALE GENOMIC DNA]</scope>
    <source>
        <strain evidence="5 6">SL54</strain>
    </source>
</reference>
<gene>
    <name evidence="5" type="ORF">POF43_015160</name>
</gene>
<evidence type="ECO:0000313" key="5">
    <source>
        <dbReference type="EMBL" id="MDI5964038.1"/>
    </source>
</evidence>
<evidence type="ECO:0000256" key="2">
    <source>
        <dbReference type="ARBA" id="ARBA00022679"/>
    </source>
</evidence>
<evidence type="ECO:0000256" key="1">
    <source>
        <dbReference type="ARBA" id="ARBA00022603"/>
    </source>
</evidence>
<feature type="domain" description="DNA methylase N-4/N-6" evidence="4">
    <location>
        <begin position="5"/>
        <end position="79"/>
    </location>
</feature>
<evidence type="ECO:0000259" key="4">
    <source>
        <dbReference type="Pfam" id="PF01555"/>
    </source>
</evidence>
<keyword evidence="6" id="KW-1185">Reference proteome</keyword>
<comment type="caution">
    <text evidence="5">The sequence shown here is derived from an EMBL/GenBank/DDBJ whole genome shotgun (WGS) entry which is preliminary data.</text>
</comment>
<name>A0ABT6W2X7_9ACTN</name>
<dbReference type="GO" id="GO:0008168">
    <property type="term" value="F:methyltransferase activity"/>
    <property type="evidence" value="ECO:0007669"/>
    <property type="project" value="UniProtKB-KW"/>
</dbReference>
<dbReference type="Gene3D" id="3.40.50.150">
    <property type="entry name" value="Vaccinia Virus protein VP39"/>
    <property type="match status" value="1"/>
</dbReference>
<sequence>MTALGSVWATGQTSPRGQLRQGPYISATVHDADRVPPAVARLAIDHLTAAGDTVLDPGCGAGTVIVEALRAGRNAIGITDDRRWWSVARANITATRRRTDAHTDALLLDGTPRRAAGQLTGMTGTVDLLLAGLRPTPALAPADALRRTLAHCLPLLRPGAHAAVVLRTTHDGPNFTDPIDDAARAGQDAGLLLVDHCIALAGQLRGDRLIPPPARQFRSPSTGSLGAEFHDVLIFRVPDRPLASAATRRLPRVRSTKPPSRTATTLREIACAA</sequence>
<evidence type="ECO:0000256" key="3">
    <source>
        <dbReference type="SAM" id="MobiDB-lite"/>
    </source>
</evidence>
<dbReference type="SUPFAM" id="SSF53335">
    <property type="entry name" value="S-adenosyl-L-methionine-dependent methyltransferases"/>
    <property type="match status" value="1"/>
</dbReference>
<protein>
    <submittedName>
        <fullName evidence="5">DNA methyltransferase</fullName>
    </submittedName>
</protein>
<organism evidence="5 6">
    <name type="scientific">Streptantibioticus silvisoli</name>
    <dbReference type="NCBI Taxonomy" id="2705255"/>
    <lineage>
        <taxon>Bacteria</taxon>
        <taxon>Bacillati</taxon>
        <taxon>Actinomycetota</taxon>
        <taxon>Actinomycetes</taxon>
        <taxon>Kitasatosporales</taxon>
        <taxon>Streptomycetaceae</taxon>
        <taxon>Streptantibioticus</taxon>
    </lineage>
</organism>
<evidence type="ECO:0000313" key="6">
    <source>
        <dbReference type="Proteomes" id="UP001156398"/>
    </source>
</evidence>
<dbReference type="InterPro" id="IPR029063">
    <property type="entry name" value="SAM-dependent_MTases_sf"/>
</dbReference>